<organism evidence="1 2">
    <name type="scientific">Entomophthora muscae</name>
    <dbReference type="NCBI Taxonomy" id="34485"/>
    <lineage>
        <taxon>Eukaryota</taxon>
        <taxon>Fungi</taxon>
        <taxon>Fungi incertae sedis</taxon>
        <taxon>Zoopagomycota</taxon>
        <taxon>Entomophthoromycotina</taxon>
        <taxon>Entomophthoromycetes</taxon>
        <taxon>Entomophthorales</taxon>
        <taxon>Entomophthoraceae</taxon>
        <taxon>Entomophthora</taxon>
    </lineage>
</organism>
<gene>
    <name evidence="1" type="ORF">DSO57_1031778</name>
</gene>
<name>A0ACC2RRP4_9FUNG</name>
<keyword evidence="2" id="KW-1185">Reference proteome</keyword>
<evidence type="ECO:0000313" key="2">
    <source>
        <dbReference type="Proteomes" id="UP001165960"/>
    </source>
</evidence>
<dbReference type="EMBL" id="QTSX02006621">
    <property type="protein sequence ID" value="KAJ9052693.1"/>
    <property type="molecule type" value="Genomic_DNA"/>
</dbReference>
<evidence type="ECO:0000313" key="1">
    <source>
        <dbReference type="EMBL" id="KAJ9052693.1"/>
    </source>
</evidence>
<reference evidence="1" key="1">
    <citation type="submission" date="2022-04" db="EMBL/GenBank/DDBJ databases">
        <title>Genome of the entomopathogenic fungus Entomophthora muscae.</title>
        <authorList>
            <person name="Elya C."/>
            <person name="Lovett B.R."/>
            <person name="Lee E."/>
            <person name="Macias A.M."/>
            <person name="Hajek A.E."/>
            <person name="De Bivort B.L."/>
            <person name="Kasson M.T."/>
            <person name="De Fine Licht H.H."/>
            <person name="Stajich J.E."/>
        </authorList>
    </citation>
    <scope>NUCLEOTIDE SEQUENCE</scope>
    <source>
        <strain evidence="1">Berkeley</strain>
    </source>
</reference>
<proteinExistence type="predicted"/>
<accession>A0ACC2RRP4</accession>
<protein>
    <submittedName>
        <fullName evidence="1">Uncharacterized protein</fullName>
    </submittedName>
</protein>
<comment type="caution">
    <text evidence="1">The sequence shown here is derived from an EMBL/GenBank/DDBJ whole genome shotgun (WGS) entry which is preliminary data.</text>
</comment>
<sequence>MEPPVTPKLMPASLPDLPTDHTGKLFGIVYITLTGVVDTIIPSAGLWSWVGKSVSYLLKLAPLLWWALPARNPAQVIPKNNRPAARDWIPDTTTLRCMNISNLQSAQEPWTLNCQHNYLH</sequence>
<dbReference type="Proteomes" id="UP001165960">
    <property type="component" value="Unassembled WGS sequence"/>
</dbReference>